<dbReference type="InterPro" id="IPR038765">
    <property type="entry name" value="Papain-like_cys_pep_sf"/>
</dbReference>
<dbReference type="EMBL" id="CP061379">
    <property type="protein sequence ID" value="QPF91695.1"/>
    <property type="molecule type" value="Genomic_DNA"/>
</dbReference>
<dbReference type="RefSeq" id="WP_195801258.1">
    <property type="nucleotide sequence ID" value="NZ_CP061379.1"/>
</dbReference>
<dbReference type="AlphaFoldDB" id="A0A7S9GZ76"/>
<dbReference type="GO" id="GO:0016407">
    <property type="term" value="F:acetyltransferase activity"/>
    <property type="evidence" value="ECO:0007669"/>
    <property type="project" value="InterPro"/>
</dbReference>
<name>A0A7S9GZ76_9BRAD</name>
<organism evidence="3 4">
    <name type="scientific">Bradyrhizobium commune</name>
    <dbReference type="NCBI Taxonomy" id="83627"/>
    <lineage>
        <taxon>Bacteria</taxon>
        <taxon>Pseudomonadati</taxon>
        <taxon>Pseudomonadota</taxon>
        <taxon>Alphaproteobacteria</taxon>
        <taxon>Hyphomicrobiales</taxon>
        <taxon>Nitrobacteraceae</taxon>
        <taxon>Bradyrhizobium</taxon>
    </lineage>
</organism>
<dbReference type="PANTHER" id="PTHR11786">
    <property type="entry name" value="N-HYDROXYARYLAMINE O-ACETYLTRANSFERASE"/>
    <property type="match status" value="1"/>
</dbReference>
<gene>
    <name evidence="3" type="ORF">IC761_35585</name>
</gene>
<dbReference type="KEGG" id="bcou:IC761_35585"/>
<dbReference type="Proteomes" id="UP000594621">
    <property type="component" value="Chromosome"/>
</dbReference>
<protein>
    <submittedName>
        <fullName evidence="3">Arylamine N-acetyltransferase</fullName>
    </submittedName>
</protein>
<evidence type="ECO:0000256" key="1">
    <source>
        <dbReference type="ARBA" id="ARBA00006547"/>
    </source>
</evidence>
<comment type="similarity">
    <text evidence="1 2">Belongs to the arylamine N-acetyltransferase family.</text>
</comment>
<dbReference type="PANTHER" id="PTHR11786:SF0">
    <property type="entry name" value="ARYLAMINE N-ACETYLTRANSFERASE 4-RELATED"/>
    <property type="match status" value="1"/>
</dbReference>
<evidence type="ECO:0000256" key="2">
    <source>
        <dbReference type="RuleBase" id="RU003452"/>
    </source>
</evidence>
<evidence type="ECO:0000313" key="4">
    <source>
        <dbReference type="Proteomes" id="UP000594621"/>
    </source>
</evidence>
<dbReference type="Gene3D" id="2.40.128.150">
    <property type="entry name" value="Cysteine proteinases"/>
    <property type="match status" value="1"/>
</dbReference>
<dbReference type="Pfam" id="PF00797">
    <property type="entry name" value="Acetyltransf_2"/>
    <property type="match status" value="1"/>
</dbReference>
<dbReference type="SUPFAM" id="SSF54001">
    <property type="entry name" value="Cysteine proteinases"/>
    <property type="match status" value="1"/>
</dbReference>
<keyword evidence="4" id="KW-1185">Reference proteome</keyword>
<dbReference type="PRINTS" id="PR01543">
    <property type="entry name" value="ANATRNSFRASE"/>
</dbReference>
<keyword evidence="3" id="KW-0808">Transferase</keyword>
<evidence type="ECO:0000313" key="3">
    <source>
        <dbReference type="EMBL" id="QPF91695.1"/>
    </source>
</evidence>
<dbReference type="InterPro" id="IPR001447">
    <property type="entry name" value="Arylamine_N-AcTrfase"/>
</dbReference>
<accession>A0A7S9GZ76</accession>
<dbReference type="Gene3D" id="3.30.2140.10">
    <property type="entry name" value="Arylamine N-acetyltransferase"/>
    <property type="match status" value="1"/>
</dbReference>
<sequence length="268" mass="29925">MPNTFDLDAYLGRINYTGPRTPTYEALAGILAGHVAHIPFEIFDILLGRPIRLDPEGLKAKIITARRGGHCVEHATLMYAALHAIGFNPVRHSSRVVFFKPRHESVREHMFLSVAVDGATYVVDPGFGPFACPHPIPVDGTPVPISAPTHRLAHEGNDWILYVIRNGGETRGWISKMEEEYPVDFEMMHYYLVSHPHSFYTHNLVASAVTKEGRINITNQEASFIRDGAAQPVQLADRKALRLLVSQHFGFDLPELETMKVDGVPGWL</sequence>
<proteinExistence type="inferred from homology"/>
<reference evidence="3 4" key="1">
    <citation type="submission" date="2020-09" db="EMBL/GenBank/DDBJ databases">
        <title>Complete genomes of bradyrhizobia occurring on native shrubby legumes in Australia.</title>
        <authorList>
            <person name="Lafay B."/>
        </authorList>
    </citation>
    <scope>NUCLEOTIDE SEQUENCE [LARGE SCALE GENOMIC DNA]</scope>
    <source>
        <strain evidence="3 4">BDV5040</strain>
    </source>
</reference>